<evidence type="ECO:0008006" key="11">
    <source>
        <dbReference type="Google" id="ProtNLM"/>
    </source>
</evidence>
<feature type="transmembrane region" description="Helical" evidence="8">
    <location>
        <begin position="304"/>
        <end position="335"/>
    </location>
</feature>
<evidence type="ECO:0000256" key="7">
    <source>
        <dbReference type="ARBA" id="ARBA00023136"/>
    </source>
</evidence>
<proteinExistence type="predicted"/>
<comment type="caution">
    <text evidence="9">The sequence shown here is derived from an EMBL/GenBank/DDBJ whole genome shotgun (WGS) entry which is preliminary data.</text>
</comment>
<feature type="transmembrane region" description="Helical" evidence="8">
    <location>
        <begin position="347"/>
        <end position="366"/>
    </location>
</feature>
<dbReference type="Proteomes" id="UP000624325">
    <property type="component" value="Unassembled WGS sequence"/>
</dbReference>
<feature type="transmembrane region" description="Helical" evidence="8">
    <location>
        <begin position="372"/>
        <end position="393"/>
    </location>
</feature>
<evidence type="ECO:0000256" key="1">
    <source>
        <dbReference type="ARBA" id="ARBA00004651"/>
    </source>
</evidence>
<evidence type="ECO:0000313" key="10">
    <source>
        <dbReference type="Proteomes" id="UP000624325"/>
    </source>
</evidence>
<evidence type="ECO:0000256" key="2">
    <source>
        <dbReference type="ARBA" id="ARBA00022475"/>
    </source>
</evidence>
<comment type="subcellular location">
    <subcellularLocation>
        <location evidence="1">Cell membrane</location>
        <topology evidence="1">Multi-pass membrane protein</topology>
    </subcellularLocation>
</comment>
<evidence type="ECO:0000256" key="5">
    <source>
        <dbReference type="ARBA" id="ARBA00022692"/>
    </source>
</evidence>
<keyword evidence="7 8" id="KW-0472">Membrane</keyword>
<organism evidence="9 10">
    <name type="scientific">Asanoa iriomotensis</name>
    <dbReference type="NCBI Taxonomy" id="234613"/>
    <lineage>
        <taxon>Bacteria</taxon>
        <taxon>Bacillati</taxon>
        <taxon>Actinomycetota</taxon>
        <taxon>Actinomycetes</taxon>
        <taxon>Micromonosporales</taxon>
        <taxon>Micromonosporaceae</taxon>
        <taxon>Asanoa</taxon>
    </lineage>
</organism>
<gene>
    <name evidence="9" type="ORF">Air01nite_13730</name>
</gene>
<dbReference type="EMBL" id="BONC01000006">
    <property type="protein sequence ID" value="GIF55278.1"/>
    <property type="molecule type" value="Genomic_DNA"/>
</dbReference>
<reference evidence="9 10" key="1">
    <citation type="submission" date="2021-01" db="EMBL/GenBank/DDBJ databases">
        <title>Whole genome shotgun sequence of Asanoa iriomotensis NBRC 100142.</title>
        <authorList>
            <person name="Komaki H."/>
            <person name="Tamura T."/>
        </authorList>
    </citation>
    <scope>NUCLEOTIDE SEQUENCE [LARGE SCALE GENOMIC DNA]</scope>
    <source>
        <strain evidence="9 10">NBRC 100142</strain>
    </source>
</reference>
<feature type="transmembrane region" description="Helical" evidence="8">
    <location>
        <begin position="116"/>
        <end position="135"/>
    </location>
</feature>
<dbReference type="InterPro" id="IPR050297">
    <property type="entry name" value="LipidA_mod_glycosyltrf_83"/>
</dbReference>
<dbReference type="PANTHER" id="PTHR33908">
    <property type="entry name" value="MANNOSYLTRANSFERASE YKCB-RELATED"/>
    <property type="match status" value="1"/>
</dbReference>
<keyword evidence="10" id="KW-1185">Reference proteome</keyword>
<protein>
    <recommendedName>
        <fullName evidence="11">Dolichyl-phosphate-mannose-protein mannosyltransferase</fullName>
    </recommendedName>
</protein>
<feature type="transmembrane region" description="Helical" evidence="8">
    <location>
        <begin position="233"/>
        <end position="254"/>
    </location>
</feature>
<feature type="transmembrane region" description="Helical" evidence="8">
    <location>
        <begin position="141"/>
        <end position="160"/>
    </location>
</feature>
<keyword evidence="6 8" id="KW-1133">Transmembrane helix</keyword>
<evidence type="ECO:0000256" key="6">
    <source>
        <dbReference type="ARBA" id="ARBA00022989"/>
    </source>
</evidence>
<keyword evidence="2" id="KW-1003">Cell membrane</keyword>
<name>A0ABQ4BXN9_9ACTN</name>
<evidence type="ECO:0000256" key="3">
    <source>
        <dbReference type="ARBA" id="ARBA00022676"/>
    </source>
</evidence>
<feature type="transmembrane region" description="Helical" evidence="8">
    <location>
        <begin position="190"/>
        <end position="221"/>
    </location>
</feature>
<keyword evidence="5 8" id="KW-0812">Transmembrane</keyword>
<accession>A0ABQ4BXN9</accession>
<dbReference type="PANTHER" id="PTHR33908:SF3">
    <property type="entry name" value="UNDECAPRENYL PHOSPHATE-ALPHA-4-AMINO-4-DEOXY-L-ARABINOSE ARABINOSYL TRANSFERASE"/>
    <property type="match status" value="1"/>
</dbReference>
<evidence type="ECO:0000256" key="8">
    <source>
        <dbReference type="SAM" id="Phobius"/>
    </source>
</evidence>
<sequence length="514" mass="56246">MTLANLAPTDVRQLLSVRRRLLIGAQEWLRRHAHTLTVLAPILVVTALVRGIGMSTFPRYVDDPGTYLSQAWSLQYEGTLSPYSYFYDHAPAGWIQIALWSMLTDGFDRHDSAIGFGNECMLIAGVVSTALVFALGRRLGFSRWVAGLATVLFALSPLAVLYGRWTFLDNLATPWLLAAFVLALSPKRSILAGTGAALCFAMAALTKETLLVLLPALAWALWRNTDPRNRAQVLTVAAGAGALLMALYPLFALFKGELFEGPGHNSLLGTAAWQLAERESSGSLLTADSPMRDLFSDWLAQDKLLLLGGLASVPVAVFAGRLRPIALTLVIGWLLMVRDGYVPFMHVITLLPWSALLIAGAVHVVAGSDRRWRVGAAAALAVVVLAVAAITWPGRLAPMMTTRDVPTMRAAELWVADNVPRDKVLVVHDSIWVDLVHRYRFEPRPIMVSKLDTDPAVQERLTRIDYLVVPEWYVGNPSASPTLVEAHKHAVPVASFGDGSDGVRVYRVSRYWSP</sequence>
<evidence type="ECO:0000256" key="4">
    <source>
        <dbReference type="ARBA" id="ARBA00022679"/>
    </source>
</evidence>
<keyword evidence="3" id="KW-0328">Glycosyltransferase</keyword>
<evidence type="ECO:0000313" key="9">
    <source>
        <dbReference type="EMBL" id="GIF55278.1"/>
    </source>
</evidence>
<keyword evidence="4" id="KW-0808">Transferase</keyword>
<feature type="transmembrane region" description="Helical" evidence="8">
    <location>
        <begin position="32"/>
        <end position="49"/>
    </location>
</feature>
<dbReference type="RefSeq" id="WP_203701071.1">
    <property type="nucleotide sequence ID" value="NZ_BAAALU010000012.1"/>
</dbReference>